<evidence type="ECO:0000256" key="2">
    <source>
        <dbReference type="ARBA" id="ARBA00022692"/>
    </source>
</evidence>
<evidence type="ECO:0000313" key="7">
    <source>
        <dbReference type="EMBL" id="KAJ8036312.1"/>
    </source>
</evidence>
<dbReference type="InterPro" id="IPR028082">
    <property type="entry name" value="Peripla_BP_I"/>
</dbReference>
<dbReference type="EMBL" id="JAIZAY010000009">
    <property type="protein sequence ID" value="KAJ8036312.1"/>
    <property type="molecule type" value="Genomic_DNA"/>
</dbReference>
<dbReference type="InterPro" id="IPR052612">
    <property type="entry name" value="ANP_Clearance_Receptor"/>
</dbReference>
<feature type="domain" description="Receptor ligand binding region" evidence="6">
    <location>
        <begin position="284"/>
        <end position="432"/>
    </location>
</feature>
<keyword evidence="2" id="KW-0812">Transmembrane</keyword>
<keyword evidence="3" id="KW-1133">Transmembrane helix</keyword>
<accession>A0A9Q1H5K6</accession>
<evidence type="ECO:0000256" key="3">
    <source>
        <dbReference type="ARBA" id="ARBA00022989"/>
    </source>
</evidence>
<feature type="signal peptide" evidence="5">
    <location>
        <begin position="1"/>
        <end position="16"/>
    </location>
</feature>
<evidence type="ECO:0000256" key="5">
    <source>
        <dbReference type="SAM" id="SignalP"/>
    </source>
</evidence>
<name>A0A9Q1H5K6_HOLLE</name>
<keyword evidence="8" id="KW-1185">Reference proteome</keyword>
<proteinExistence type="predicted"/>
<dbReference type="PANTHER" id="PTHR44755:SF12">
    <property type="entry name" value="RECEPTOR LIGAND BINDING REGION DOMAIN-CONTAINING PROTEIN"/>
    <property type="match status" value="1"/>
</dbReference>
<reference evidence="7" key="1">
    <citation type="submission" date="2021-10" db="EMBL/GenBank/DDBJ databases">
        <title>Tropical sea cucumber genome reveals ecological adaptation and Cuvierian tubules defense mechanism.</title>
        <authorList>
            <person name="Chen T."/>
        </authorList>
    </citation>
    <scope>NUCLEOTIDE SEQUENCE</scope>
    <source>
        <strain evidence="7">Nanhai2018</strain>
        <tissue evidence="7">Muscle</tissue>
    </source>
</reference>
<dbReference type="PANTHER" id="PTHR44755">
    <property type="entry name" value="NATRIURETIC PEPTIDE RECEPTOR 3-RELATED"/>
    <property type="match status" value="1"/>
</dbReference>
<dbReference type="GO" id="GO:0038023">
    <property type="term" value="F:signaling receptor activity"/>
    <property type="evidence" value="ECO:0007669"/>
    <property type="project" value="TreeGrafter"/>
</dbReference>
<organism evidence="7 8">
    <name type="scientific">Holothuria leucospilota</name>
    <name type="common">Black long sea cucumber</name>
    <name type="synonym">Mertensiothuria leucospilota</name>
    <dbReference type="NCBI Taxonomy" id="206669"/>
    <lineage>
        <taxon>Eukaryota</taxon>
        <taxon>Metazoa</taxon>
        <taxon>Echinodermata</taxon>
        <taxon>Eleutherozoa</taxon>
        <taxon>Echinozoa</taxon>
        <taxon>Holothuroidea</taxon>
        <taxon>Aspidochirotacea</taxon>
        <taxon>Aspidochirotida</taxon>
        <taxon>Holothuriidae</taxon>
        <taxon>Holothuria</taxon>
    </lineage>
</organism>
<dbReference type="SUPFAM" id="SSF53822">
    <property type="entry name" value="Periplasmic binding protein-like I"/>
    <property type="match status" value="2"/>
</dbReference>
<feature type="chain" id="PRO_5040187665" evidence="5">
    <location>
        <begin position="17"/>
        <end position="485"/>
    </location>
</feature>
<dbReference type="OrthoDB" id="1890790at2759"/>
<keyword evidence="5" id="KW-0732">Signal</keyword>
<dbReference type="InterPro" id="IPR001828">
    <property type="entry name" value="ANF_lig-bd_rcpt"/>
</dbReference>
<dbReference type="GO" id="GO:0007165">
    <property type="term" value="P:signal transduction"/>
    <property type="evidence" value="ECO:0007669"/>
    <property type="project" value="TreeGrafter"/>
</dbReference>
<keyword evidence="7" id="KW-0675">Receptor</keyword>
<dbReference type="Gene3D" id="3.40.50.2300">
    <property type="match status" value="2"/>
</dbReference>
<gene>
    <name evidence="7" type="ORF">HOLleu_20248</name>
</gene>
<comment type="subcellular location">
    <subcellularLocation>
        <location evidence="1">Membrane</location>
    </subcellularLocation>
</comment>
<dbReference type="GO" id="GO:0017046">
    <property type="term" value="F:peptide hormone binding"/>
    <property type="evidence" value="ECO:0007669"/>
    <property type="project" value="TreeGrafter"/>
</dbReference>
<comment type="caution">
    <text evidence="7">The sequence shown here is derived from an EMBL/GenBank/DDBJ whole genome shotgun (WGS) entry which is preliminary data.</text>
</comment>
<evidence type="ECO:0000313" key="8">
    <source>
        <dbReference type="Proteomes" id="UP001152320"/>
    </source>
</evidence>
<dbReference type="AlphaFoldDB" id="A0A9Q1H5K6"/>
<dbReference type="Pfam" id="PF01094">
    <property type="entry name" value="ANF_receptor"/>
    <property type="match status" value="2"/>
</dbReference>
<evidence type="ECO:0000256" key="4">
    <source>
        <dbReference type="ARBA" id="ARBA00023136"/>
    </source>
</evidence>
<dbReference type="Proteomes" id="UP001152320">
    <property type="component" value="Chromosome 9"/>
</dbReference>
<dbReference type="GO" id="GO:0016020">
    <property type="term" value="C:membrane"/>
    <property type="evidence" value="ECO:0007669"/>
    <property type="project" value="UniProtKB-SubCell"/>
</dbReference>
<evidence type="ECO:0000259" key="6">
    <source>
        <dbReference type="Pfam" id="PF01094"/>
    </source>
</evidence>
<protein>
    <submittedName>
        <fullName evidence="7">Atrial natriuretic peptide receptor 1</fullName>
    </submittedName>
</protein>
<feature type="domain" description="Receptor ligand binding region" evidence="6">
    <location>
        <begin position="38"/>
        <end position="213"/>
    </location>
</feature>
<keyword evidence="4" id="KW-0472">Membrane</keyword>
<evidence type="ECO:0000256" key="1">
    <source>
        <dbReference type="ARBA" id="ARBA00004370"/>
    </source>
</evidence>
<sequence>MLRHLMVCQLVAVVCGHTSIRVAMLFSQTGSKLDESQLKPAIDIALQNVSRQVELGDLLNFTYVTYVRKTASNRQKIGVGLVADLVREHDIHVVFGHPSSSEMYGIGDLVAHWNIPAITSAATSADLGDRRRFKTFTRVSLNAEATGRFVAKIFHLYGWYRCAVIYTSGGVFNLFSNAVFDVLDEKNITNLPISTESTSNATQWVRNAQQTARSKTEKCSKDEKTCSNVHMCHCSFAPFISAKTAMFGFLRLCHLVVVVCGHTSIRVAMLFGPLGTKLDESQLKPAIDIALEHLHIQVVQGELLNFTYVTYVRETVWNGQRIGVGLVTDLVSEHDIHVVFGHPNSFEMYGIGDLVAYWNIPAITSAATSSDLEDRRRFKTFTRVSLSARGTGKFVERIFHLYGWKRCGVIYTNSGVFSLFSDAVFGVLDEANIVFLPISTDNMSNATQLLRDSQAVARSKPKISFQIAIARLIGWTFGMCRFWQQ</sequence>